<dbReference type="EMBL" id="NEVT01000003">
    <property type="protein sequence ID" value="OZI79620.1"/>
    <property type="molecule type" value="Genomic_DNA"/>
</dbReference>
<reference evidence="2" key="1">
    <citation type="submission" date="2017-05" db="EMBL/GenBank/DDBJ databases">
        <title>Complete and WGS of Bordetella genogroups.</title>
        <authorList>
            <person name="Spilker T."/>
            <person name="Lipuma J."/>
        </authorList>
    </citation>
    <scope>NUCLEOTIDE SEQUENCE [LARGE SCALE GENOMIC DNA]</scope>
    <source>
        <strain evidence="2">AU8256</strain>
    </source>
</reference>
<comment type="caution">
    <text evidence="1">The sequence shown here is derived from an EMBL/GenBank/DDBJ whole genome shotgun (WGS) entry which is preliminary data.</text>
</comment>
<gene>
    <name evidence="1" type="ORF">CAL24_06770</name>
</gene>
<dbReference type="AlphaFoldDB" id="A0A261W168"/>
<dbReference type="RefSeq" id="WP_028354239.1">
    <property type="nucleotide sequence ID" value="NZ_NEVT01000003.1"/>
</dbReference>
<sequence>MNQNRKNPEFEPFSIEPDALKHFADDVALEAALSRPEVQALVLAVVEYCAEIGDAYTDDEGCCGTEIRSHFGLM</sequence>
<dbReference type="Proteomes" id="UP000215633">
    <property type="component" value="Unassembled WGS sequence"/>
</dbReference>
<name>A0A261W168_9BORD</name>
<accession>A0A261W168</accession>
<protein>
    <submittedName>
        <fullName evidence="1">Uncharacterized protein</fullName>
    </submittedName>
</protein>
<keyword evidence="2" id="KW-1185">Reference proteome</keyword>
<evidence type="ECO:0000313" key="1">
    <source>
        <dbReference type="EMBL" id="OZI79620.1"/>
    </source>
</evidence>
<evidence type="ECO:0000313" key="2">
    <source>
        <dbReference type="Proteomes" id="UP000215633"/>
    </source>
</evidence>
<organism evidence="1 2">
    <name type="scientific">Bordetella genomosp. 2</name>
    <dbReference type="NCBI Taxonomy" id="1983456"/>
    <lineage>
        <taxon>Bacteria</taxon>
        <taxon>Pseudomonadati</taxon>
        <taxon>Pseudomonadota</taxon>
        <taxon>Betaproteobacteria</taxon>
        <taxon>Burkholderiales</taxon>
        <taxon>Alcaligenaceae</taxon>
        <taxon>Bordetella</taxon>
    </lineage>
</organism>
<proteinExistence type="predicted"/>